<keyword evidence="2" id="KW-1185">Reference proteome</keyword>
<dbReference type="EMBL" id="CM037155">
    <property type="protein sequence ID" value="KAH7846185.1"/>
    <property type="molecule type" value="Genomic_DNA"/>
</dbReference>
<sequence>MANSDDSHRIQPPHIALLPCAGMGHLIPFLRLTALLASRGGCTVTLVTPNPTVSAAESTHFSTFFSTHPHINRLQFQIPTNSLTEPINKTDPFFIRWSQISQSIHLLSPLLSSLSPPLSAIFSDFTASMSLSQVADRLSVPYYVVFTSSARFLSLAATLPSLDLGGTNDYVEIPDLPPLAKSSLPPPFFDPNHFFTSFLLSNIQSFSRAKGMFLNTFEKFESETITALNNGRVLSLKLPPVIPVGPLEPFNVENGEKSETGSDYVLWLDGQSDGSVVYVSFGSRTAMSKEQIREIGDGLERSGCAFFWVLKGSKVDKEDTVGIEELLGEGFIERTKNRGVAVKGWVEQEEILSHPAIGGFVSHCGWNSVMETARHGVPVLAWPLHGDQKVNAEVVVTAGLGMWVREWGWGGERLVRGEEIGEKIREMMSDEKLRRRGKEIGDEARKAWEGSGCSQKALTEVIDALKRTNLAATIS</sequence>
<evidence type="ECO:0000313" key="1">
    <source>
        <dbReference type="EMBL" id="KAH7846185.1"/>
    </source>
</evidence>
<evidence type="ECO:0000313" key="2">
    <source>
        <dbReference type="Proteomes" id="UP000828048"/>
    </source>
</evidence>
<name>A0ACB7XZM9_9ERIC</name>
<organism evidence="1 2">
    <name type="scientific">Vaccinium darrowii</name>
    <dbReference type="NCBI Taxonomy" id="229202"/>
    <lineage>
        <taxon>Eukaryota</taxon>
        <taxon>Viridiplantae</taxon>
        <taxon>Streptophyta</taxon>
        <taxon>Embryophyta</taxon>
        <taxon>Tracheophyta</taxon>
        <taxon>Spermatophyta</taxon>
        <taxon>Magnoliopsida</taxon>
        <taxon>eudicotyledons</taxon>
        <taxon>Gunneridae</taxon>
        <taxon>Pentapetalae</taxon>
        <taxon>asterids</taxon>
        <taxon>Ericales</taxon>
        <taxon>Ericaceae</taxon>
        <taxon>Vaccinioideae</taxon>
        <taxon>Vaccinieae</taxon>
        <taxon>Vaccinium</taxon>
    </lineage>
</organism>
<comment type="caution">
    <text evidence="1">The sequence shown here is derived from an EMBL/GenBank/DDBJ whole genome shotgun (WGS) entry which is preliminary data.</text>
</comment>
<accession>A0ACB7XZM9</accession>
<reference evidence="1 2" key="1">
    <citation type="journal article" date="2021" name="Hortic Res">
        <title>High-quality reference genome and annotation aids understanding of berry development for evergreen blueberry (Vaccinium darrowii).</title>
        <authorList>
            <person name="Yu J."/>
            <person name="Hulse-Kemp A.M."/>
            <person name="Babiker E."/>
            <person name="Staton M."/>
        </authorList>
    </citation>
    <scope>NUCLEOTIDE SEQUENCE [LARGE SCALE GENOMIC DNA]</scope>
    <source>
        <strain evidence="2">cv. NJ 8807/NJ 8810</strain>
        <tissue evidence="1">Young leaf</tissue>
    </source>
</reference>
<dbReference type="Proteomes" id="UP000828048">
    <property type="component" value="Chromosome 5"/>
</dbReference>
<gene>
    <name evidence="1" type="ORF">Vadar_010895</name>
</gene>
<protein>
    <submittedName>
        <fullName evidence="1">Uncharacterized protein</fullName>
    </submittedName>
</protein>
<proteinExistence type="predicted"/>